<evidence type="ECO:0000313" key="1">
    <source>
        <dbReference type="EMBL" id="PHQ37650.1"/>
    </source>
</evidence>
<keyword evidence="2" id="KW-1185">Reference proteome</keyword>
<dbReference type="AlphaFoldDB" id="A0A2G1WFB0"/>
<protein>
    <recommendedName>
        <fullName evidence="3">Resolvase</fullName>
    </recommendedName>
</protein>
<dbReference type="RefSeq" id="WP_099256476.1">
    <property type="nucleotide sequence ID" value="NZ_NHOA01000147.1"/>
</dbReference>
<name>A0A2G1WFB0_9EURY</name>
<organism evidence="1 2">
    <name type="scientific">Halorubrum persicum</name>
    <dbReference type="NCBI Taxonomy" id="1383844"/>
    <lineage>
        <taxon>Archaea</taxon>
        <taxon>Methanobacteriati</taxon>
        <taxon>Methanobacteriota</taxon>
        <taxon>Stenosarchaea group</taxon>
        <taxon>Halobacteria</taxon>
        <taxon>Halobacteriales</taxon>
        <taxon>Haloferacaceae</taxon>
        <taxon>Halorubrum</taxon>
    </lineage>
</organism>
<proteinExistence type="predicted"/>
<evidence type="ECO:0008006" key="3">
    <source>
        <dbReference type="Google" id="ProtNLM"/>
    </source>
</evidence>
<reference evidence="1 2" key="1">
    <citation type="journal article" date="2014" name="Front. Microbiol.">
        <title>Population and genomic analysis of the genus Halorubrum.</title>
        <authorList>
            <person name="Fullmer M.S."/>
            <person name="Soucy S.M."/>
            <person name="Swithers K.S."/>
            <person name="Makkay A.M."/>
            <person name="Wheeler R."/>
            <person name="Ventosa A."/>
            <person name="Gogarten J.P."/>
            <person name="Papke R.T."/>
        </authorList>
    </citation>
    <scope>NUCLEOTIDE SEQUENCE [LARGE SCALE GENOMIC DNA]</scope>
    <source>
        <strain evidence="1 2">C49</strain>
    </source>
</reference>
<gene>
    <name evidence="1" type="ORF">DJ69_15615</name>
</gene>
<dbReference type="OrthoDB" id="330481at2157"/>
<evidence type="ECO:0000313" key="2">
    <source>
        <dbReference type="Proteomes" id="UP000222824"/>
    </source>
</evidence>
<sequence>MSETIPDPVAAAVTPNRTEAATVIRALRNVGIEWIEDRHVEIIHSHIDNGSQASMLYPRADPDAVSVGVVNLRAAADPGESAAALAEYDTCNALVVARLDDLALDALGEIGENGVSIHACKDRVTLHATDAGLTDAAHAALNALTSTDIDSADLLDGYPWRGGRPPLGTTSRHGELKPGENYRKVCKVLQRVEDDDYLDKSEAAERLNCTRSTIDAALRRGELYGLD</sequence>
<comment type="caution">
    <text evidence="1">The sequence shown here is derived from an EMBL/GenBank/DDBJ whole genome shotgun (WGS) entry which is preliminary data.</text>
</comment>
<dbReference type="EMBL" id="NHOA01000147">
    <property type="protein sequence ID" value="PHQ37650.1"/>
    <property type="molecule type" value="Genomic_DNA"/>
</dbReference>
<dbReference type="Proteomes" id="UP000222824">
    <property type="component" value="Unassembled WGS sequence"/>
</dbReference>
<accession>A0A2G1WFB0</accession>